<dbReference type="Proteomes" id="UP001327225">
    <property type="component" value="Chromosome"/>
</dbReference>
<keyword evidence="4" id="KW-1185">Reference proteome</keyword>
<dbReference type="Pfam" id="PF07885">
    <property type="entry name" value="Ion_trans_2"/>
    <property type="match status" value="1"/>
</dbReference>
<reference evidence="4" key="1">
    <citation type="submission" date="2023-12" db="EMBL/GenBank/DDBJ databases">
        <title>Novel species in genus Nocardioides.</title>
        <authorList>
            <person name="Zhou H."/>
        </authorList>
    </citation>
    <scope>NUCLEOTIDE SEQUENCE [LARGE SCALE GENOMIC DNA]</scope>
    <source>
        <strain evidence="4">HM61</strain>
    </source>
</reference>
<dbReference type="RefSeq" id="WP_322938395.1">
    <property type="nucleotide sequence ID" value="NZ_CP141059.1"/>
</dbReference>
<evidence type="ECO:0000313" key="3">
    <source>
        <dbReference type="EMBL" id="WQQ28267.1"/>
    </source>
</evidence>
<dbReference type="InterPro" id="IPR013099">
    <property type="entry name" value="K_chnl_dom"/>
</dbReference>
<protein>
    <submittedName>
        <fullName evidence="3">Potassium channel family protein</fullName>
    </submittedName>
</protein>
<dbReference type="SUPFAM" id="SSF81324">
    <property type="entry name" value="Voltage-gated potassium channels"/>
    <property type="match status" value="1"/>
</dbReference>
<name>A0ABZ0ZVB1_9ACTN</name>
<keyword evidence="1" id="KW-0812">Transmembrane</keyword>
<feature type="transmembrane region" description="Helical" evidence="1">
    <location>
        <begin position="21"/>
        <end position="40"/>
    </location>
</feature>
<keyword evidence="3" id="KW-0813">Transport</keyword>
<feature type="transmembrane region" description="Helical" evidence="1">
    <location>
        <begin position="151"/>
        <end position="169"/>
    </location>
</feature>
<organism evidence="3 4">
    <name type="scientific">Nocardioides bizhenqiangii</name>
    <dbReference type="NCBI Taxonomy" id="3095076"/>
    <lineage>
        <taxon>Bacteria</taxon>
        <taxon>Bacillati</taxon>
        <taxon>Actinomycetota</taxon>
        <taxon>Actinomycetes</taxon>
        <taxon>Propionibacteriales</taxon>
        <taxon>Nocardioidaceae</taxon>
        <taxon>Nocardioides</taxon>
    </lineage>
</organism>
<dbReference type="Gene3D" id="1.10.287.70">
    <property type="match status" value="1"/>
</dbReference>
<accession>A0ABZ0ZVB1</accession>
<dbReference type="EMBL" id="CP141059">
    <property type="protein sequence ID" value="WQQ28267.1"/>
    <property type="molecule type" value="Genomic_DNA"/>
</dbReference>
<sequence>MTSVRAELSPARRRRLIGRGLLKAAASTLVLVVLYFVSPLERVDGVPVGVSLVVGLLLLLGVCTWQIRAIPRAAHPGVRAIEALAITAPLFLLLFAAAYFVMAQDDPESFNVQGLTRSDALYFTVTVFATVGFGDISATSQIARRLVTVQILLDLLVLGLGIRVFAGAVQRGRERQ</sequence>
<dbReference type="GO" id="GO:0034220">
    <property type="term" value="P:monoatomic ion transmembrane transport"/>
    <property type="evidence" value="ECO:0007669"/>
    <property type="project" value="UniProtKB-KW"/>
</dbReference>
<feature type="transmembrane region" description="Helical" evidence="1">
    <location>
        <begin position="46"/>
        <end position="68"/>
    </location>
</feature>
<evidence type="ECO:0000256" key="1">
    <source>
        <dbReference type="SAM" id="Phobius"/>
    </source>
</evidence>
<evidence type="ECO:0000259" key="2">
    <source>
        <dbReference type="Pfam" id="PF07885"/>
    </source>
</evidence>
<keyword evidence="3" id="KW-0406">Ion transport</keyword>
<gene>
    <name evidence="3" type="ORF">SHK19_08535</name>
</gene>
<feature type="transmembrane region" description="Helical" evidence="1">
    <location>
        <begin position="80"/>
        <end position="100"/>
    </location>
</feature>
<keyword evidence="1" id="KW-1133">Transmembrane helix</keyword>
<keyword evidence="1" id="KW-0472">Membrane</keyword>
<keyword evidence="3" id="KW-0407">Ion channel</keyword>
<proteinExistence type="predicted"/>
<evidence type="ECO:0000313" key="4">
    <source>
        <dbReference type="Proteomes" id="UP001327225"/>
    </source>
</evidence>
<feature type="domain" description="Potassium channel" evidence="2">
    <location>
        <begin position="90"/>
        <end position="170"/>
    </location>
</feature>